<gene>
    <name evidence="1" type="ORF">M441DRAFT_91330</name>
</gene>
<proteinExistence type="predicted"/>
<keyword evidence="2" id="KW-1185">Reference proteome</keyword>
<dbReference type="STRING" id="1042311.A0A2T3Z1U9"/>
<evidence type="ECO:0000313" key="2">
    <source>
        <dbReference type="Proteomes" id="UP000240493"/>
    </source>
</evidence>
<evidence type="ECO:0000313" key="1">
    <source>
        <dbReference type="EMBL" id="PTB38720.1"/>
    </source>
</evidence>
<reference evidence="1 2" key="1">
    <citation type="submission" date="2016-07" db="EMBL/GenBank/DDBJ databases">
        <title>Multiple horizontal gene transfer events from other fungi enriched the ability of initially mycotrophic Trichoderma (Ascomycota) to feed on dead plant biomass.</title>
        <authorList>
            <consortium name="DOE Joint Genome Institute"/>
            <person name="Aerts A."/>
            <person name="Atanasova L."/>
            <person name="Chenthamara K."/>
            <person name="Zhang J."/>
            <person name="Grujic M."/>
            <person name="Henrissat B."/>
            <person name="Kuo A."/>
            <person name="Salamov A."/>
            <person name="Lipzen A."/>
            <person name="Labutti K."/>
            <person name="Barry K."/>
            <person name="Miao Y."/>
            <person name="Rahimi M.J."/>
            <person name="Shen Q."/>
            <person name="Grigoriev I.V."/>
            <person name="Kubicek C.P."/>
            <person name="Druzhinina I.S."/>
        </authorList>
    </citation>
    <scope>NUCLEOTIDE SEQUENCE [LARGE SCALE GENOMIC DNA]</scope>
    <source>
        <strain evidence="1 2">CBS 433.97</strain>
    </source>
</reference>
<name>A0A2T3Z1U9_TRIA4</name>
<organism evidence="1 2">
    <name type="scientific">Trichoderma asperellum (strain ATCC 204424 / CBS 433.97 / NBRC 101777)</name>
    <dbReference type="NCBI Taxonomy" id="1042311"/>
    <lineage>
        <taxon>Eukaryota</taxon>
        <taxon>Fungi</taxon>
        <taxon>Dikarya</taxon>
        <taxon>Ascomycota</taxon>
        <taxon>Pezizomycotina</taxon>
        <taxon>Sordariomycetes</taxon>
        <taxon>Hypocreomycetidae</taxon>
        <taxon>Hypocreales</taxon>
        <taxon>Hypocreaceae</taxon>
        <taxon>Trichoderma</taxon>
    </lineage>
</organism>
<dbReference type="OrthoDB" id="3515175at2759"/>
<dbReference type="EMBL" id="KZ679265">
    <property type="protein sequence ID" value="PTB38720.1"/>
    <property type="molecule type" value="Genomic_DNA"/>
</dbReference>
<accession>A0A2T3Z1U9</accession>
<dbReference type="Proteomes" id="UP000240493">
    <property type="component" value="Unassembled WGS sequence"/>
</dbReference>
<sequence>MLSITIIARHGDRLTTLARDVRRQLYGVEGASAVLRTLRIFSHPSNRTALEQELSFLSSLKPGDPMANALRDSLETERSGAFNYYIDTSPSVYDIISFSRQRLGSKVGDCITAIIDITNLDRLKYCFATSDHKTEDALTYVGRFLDVEAPIRKALEGQHVAHAIAKFEFIESISVLPALPIGSSEEDVPRRPVVKSLVDLCIAKLPDLFQSTKNVGVTDHEVLDLSHIKTSIWEYSVENASTLATAPDHVSAGVLALALKGQSYINLAPFRDLAPTAARAVLQSLPGARAINLSGTAAIADDEIEGTLAAIGHDLDALYLLTPPSRVGELPKAIMLALKKWNHKCSKVLISSVLEEGTRWGIHKWFNLDLAIYPSVCRSTQYASSRSFPITQIMYKSTFKKGFVSSSRPILAHAFIGGGLVAPFRLWTGILKTIKDMDLNLGLEELQFVKFLIHNLALGPPTPDSEEYLEVRSIPTTASFVVYKPAPTESVYSNPGYHMWGLTPDAWTVVVLRDEIPKDILTQDGIFR</sequence>
<protein>
    <submittedName>
        <fullName evidence="1">Uncharacterized protein</fullName>
    </submittedName>
</protein>
<dbReference type="AlphaFoldDB" id="A0A2T3Z1U9"/>